<dbReference type="GO" id="GO:0098970">
    <property type="term" value="P:postsynaptic neurotransmitter receptor diffusion trapping"/>
    <property type="evidence" value="ECO:0007669"/>
    <property type="project" value="TreeGrafter"/>
</dbReference>
<dbReference type="PANTHER" id="PTHR12107">
    <property type="entry name" value="VOLTAGE-DEPENDENT CALCIUM CHANNEL GAMMA SUBUNIT"/>
    <property type="match status" value="1"/>
</dbReference>
<dbReference type="AlphaFoldDB" id="A0A8S3S752"/>
<evidence type="ECO:0000256" key="4">
    <source>
        <dbReference type="ARBA" id="ARBA00023136"/>
    </source>
</evidence>
<dbReference type="GO" id="GO:0098943">
    <property type="term" value="P:neurotransmitter receptor transport, postsynaptic endosome to lysosome"/>
    <property type="evidence" value="ECO:0007669"/>
    <property type="project" value="TreeGrafter"/>
</dbReference>
<dbReference type="Gene3D" id="1.20.140.150">
    <property type="match status" value="1"/>
</dbReference>
<dbReference type="GO" id="GO:0098839">
    <property type="term" value="C:postsynaptic density membrane"/>
    <property type="evidence" value="ECO:0007669"/>
    <property type="project" value="TreeGrafter"/>
</dbReference>
<feature type="transmembrane region" description="Helical" evidence="5">
    <location>
        <begin position="196"/>
        <end position="220"/>
    </location>
</feature>
<evidence type="ECO:0000256" key="2">
    <source>
        <dbReference type="ARBA" id="ARBA00022692"/>
    </source>
</evidence>
<dbReference type="OrthoDB" id="9990458at2759"/>
<keyword evidence="7" id="KW-1185">Reference proteome</keyword>
<comment type="caution">
    <text evidence="6">The sequence shown here is derived from an EMBL/GenBank/DDBJ whole genome shotgun (WGS) entry which is preliminary data.</text>
</comment>
<keyword evidence="2 5" id="KW-0812">Transmembrane</keyword>
<proteinExistence type="predicted"/>
<gene>
    <name evidence="6" type="ORF">MEDL_28741</name>
</gene>
<dbReference type="InterPro" id="IPR004031">
    <property type="entry name" value="PMP22/EMP/MP20/Claudin"/>
</dbReference>
<dbReference type="GO" id="GO:0099590">
    <property type="term" value="P:neurotransmitter receptor internalization"/>
    <property type="evidence" value="ECO:0007669"/>
    <property type="project" value="TreeGrafter"/>
</dbReference>
<feature type="transmembrane region" description="Helical" evidence="5">
    <location>
        <begin position="145"/>
        <end position="169"/>
    </location>
</feature>
<sequence>MDRFNKSCVLVCVSLTLGGLTLLAAIVSISTSNWLYVTEKLSLQYFSTYDTIEYEEIEESMDNTTLPDSFEVSVVMGLWRFCSVAMDFTFCENLDYKIPKIVRQEVAISIAESQRESSPMFLTALILMVVSGIFNVMGNIKWFRVTMVASISYMLTALFIMVGMVIYIANIQSEIQQVHGEDSKRDDVSIDYDYGWSFYVMWLSFITSLAAAIICIIIFFEEWKKIQTTTEIKMQLTNIADENEMTV</sequence>
<protein>
    <submittedName>
        <fullName evidence="6">CACNG5</fullName>
    </submittedName>
</protein>
<organism evidence="6 7">
    <name type="scientific">Mytilus edulis</name>
    <name type="common">Blue mussel</name>
    <dbReference type="NCBI Taxonomy" id="6550"/>
    <lineage>
        <taxon>Eukaryota</taxon>
        <taxon>Metazoa</taxon>
        <taxon>Spiralia</taxon>
        <taxon>Lophotrochozoa</taxon>
        <taxon>Mollusca</taxon>
        <taxon>Bivalvia</taxon>
        <taxon>Autobranchia</taxon>
        <taxon>Pteriomorphia</taxon>
        <taxon>Mytilida</taxon>
        <taxon>Mytiloidea</taxon>
        <taxon>Mytilidae</taxon>
        <taxon>Mytilinae</taxon>
        <taxon>Mytilus</taxon>
    </lineage>
</organism>
<evidence type="ECO:0000256" key="1">
    <source>
        <dbReference type="ARBA" id="ARBA00004141"/>
    </source>
</evidence>
<feature type="transmembrane region" description="Helical" evidence="5">
    <location>
        <begin position="120"/>
        <end position="138"/>
    </location>
</feature>
<dbReference type="GO" id="GO:0032281">
    <property type="term" value="C:AMPA glutamate receptor complex"/>
    <property type="evidence" value="ECO:0007669"/>
    <property type="project" value="TreeGrafter"/>
</dbReference>
<dbReference type="Proteomes" id="UP000683360">
    <property type="component" value="Unassembled WGS sequence"/>
</dbReference>
<dbReference type="GO" id="GO:0019226">
    <property type="term" value="P:transmission of nerve impulse"/>
    <property type="evidence" value="ECO:0007669"/>
    <property type="project" value="TreeGrafter"/>
</dbReference>
<dbReference type="GO" id="GO:0051968">
    <property type="term" value="P:positive regulation of synaptic transmission, glutamatergic"/>
    <property type="evidence" value="ECO:0007669"/>
    <property type="project" value="TreeGrafter"/>
</dbReference>
<name>A0A8S3S752_MYTED</name>
<reference evidence="6" key="1">
    <citation type="submission" date="2021-03" db="EMBL/GenBank/DDBJ databases">
        <authorList>
            <person name="Bekaert M."/>
        </authorList>
    </citation>
    <scope>NUCLEOTIDE SEQUENCE</scope>
</reference>
<comment type="subcellular location">
    <subcellularLocation>
        <location evidence="1">Membrane</location>
        <topology evidence="1">Multi-pass membrane protein</topology>
    </subcellularLocation>
</comment>
<keyword evidence="3 5" id="KW-1133">Transmembrane helix</keyword>
<evidence type="ECO:0000256" key="3">
    <source>
        <dbReference type="ARBA" id="ARBA00022989"/>
    </source>
</evidence>
<dbReference type="InterPro" id="IPR051072">
    <property type="entry name" value="CACNG_subunit"/>
</dbReference>
<dbReference type="EMBL" id="CAJPWZ010001429">
    <property type="protein sequence ID" value="CAG2214968.1"/>
    <property type="molecule type" value="Genomic_DNA"/>
</dbReference>
<evidence type="ECO:0000313" key="6">
    <source>
        <dbReference type="EMBL" id="CAG2214968.1"/>
    </source>
</evidence>
<keyword evidence="4 5" id="KW-0472">Membrane</keyword>
<dbReference type="PANTHER" id="PTHR12107:SF0">
    <property type="entry name" value="STARGAZIN (MAMMALIAN CALCIUM CHANNEL) HOMOLOG"/>
    <property type="match status" value="1"/>
</dbReference>
<dbReference type="GO" id="GO:0016247">
    <property type="term" value="F:channel regulator activity"/>
    <property type="evidence" value="ECO:0007669"/>
    <property type="project" value="TreeGrafter"/>
</dbReference>
<dbReference type="Pfam" id="PF00822">
    <property type="entry name" value="PMP22_Claudin"/>
    <property type="match status" value="1"/>
</dbReference>
<dbReference type="GO" id="GO:0005245">
    <property type="term" value="F:voltage-gated calcium channel activity"/>
    <property type="evidence" value="ECO:0007669"/>
    <property type="project" value="TreeGrafter"/>
</dbReference>
<accession>A0A8S3S752</accession>
<evidence type="ECO:0000313" key="7">
    <source>
        <dbReference type="Proteomes" id="UP000683360"/>
    </source>
</evidence>
<evidence type="ECO:0000256" key="5">
    <source>
        <dbReference type="SAM" id="Phobius"/>
    </source>
</evidence>